<protein>
    <submittedName>
        <fullName evidence="1">Uncharacterized protein</fullName>
    </submittedName>
</protein>
<comment type="caution">
    <text evidence="1">The sequence shown here is derived from an EMBL/GenBank/DDBJ whole genome shotgun (WGS) entry which is preliminary data.</text>
</comment>
<dbReference type="EMBL" id="CM047947">
    <property type="protein sequence ID" value="KAI9896765.1"/>
    <property type="molecule type" value="Genomic_DNA"/>
</dbReference>
<sequence length="376" mass="41762">MQLPKLASLVLATCANRGLVDAAAANATHKIDVHAHYLPDFYRQALVDAGHVPGPDGMPAIPDWDSESHLAFMDENNIDKAYLSISSPGVYLTVPSRASTQKAIDLARKVNDYASGVKKQYPDRFGFFASLPLPDVQASLEEIKHCFTELDPKPDGIVMMSNYYGLYLGDPDMDPVYEALNELGVTIFEHPTVPCTEHNHQQYDIDGDAPAMPQADWRALNRPLSTRQFATPTLDFPFESARTFTDLFYSEVPKRFPGLSWIFPHAGGGLLSTVDRFVAYSILVPDFTLTEAYFRETLARSFYFDLAGPWVVDSAIPALLRWVDYTNIMWGSDVPFTKWEAGSAASDAYNEGVLKVFDDESKIDAISRDNAVKLLG</sequence>
<reference evidence="1" key="1">
    <citation type="submission" date="2022-10" db="EMBL/GenBank/DDBJ databases">
        <title>Complete Genome of Trichothecium roseum strain YXFP-22015, a Plant Pathogen Isolated from Citrus.</title>
        <authorList>
            <person name="Wang Y."/>
            <person name="Zhu L."/>
        </authorList>
    </citation>
    <scope>NUCLEOTIDE SEQUENCE</scope>
    <source>
        <strain evidence="1">YXFP-22015</strain>
    </source>
</reference>
<proteinExistence type="predicted"/>
<name>A0ACC0URL6_9HYPO</name>
<accession>A0ACC0URL6</accession>
<evidence type="ECO:0000313" key="2">
    <source>
        <dbReference type="Proteomes" id="UP001163324"/>
    </source>
</evidence>
<evidence type="ECO:0000313" key="1">
    <source>
        <dbReference type="EMBL" id="KAI9896765.1"/>
    </source>
</evidence>
<organism evidence="1 2">
    <name type="scientific">Trichothecium roseum</name>
    <dbReference type="NCBI Taxonomy" id="47278"/>
    <lineage>
        <taxon>Eukaryota</taxon>
        <taxon>Fungi</taxon>
        <taxon>Dikarya</taxon>
        <taxon>Ascomycota</taxon>
        <taxon>Pezizomycotina</taxon>
        <taxon>Sordariomycetes</taxon>
        <taxon>Hypocreomycetidae</taxon>
        <taxon>Hypocreales</taxon>
        <taxon>Hypocreales incertae sedis</taxon>
        <taxon>Trichothecium</taxon>
    </lineage>
</organism>
<gene>
    <name evidence="1" type="ORF">N3K66_007787</name>
</gene>
<keyword evidence="2" id="KW-1185">Reference proteome</keyword>
<dbReference type="Proteomes" id="UP001163324">
    <property type="component" value="Chromosome 8"/>
</dbReference>